<evidence type="ECO:0000256" key="1">
    <source>
        <dbReference type="SAM" id="MobiDB-lite"/>
    </source>
</evidence>
<proteinExistence type="predicted"/>
<dbReference type="GO" id="GO:0003676">
    <property type="term" value="F:nucleic acid binding"/>
    <property type="evidence" value="ECO:0007669"/>
    <property type="project" value="InterPro"/>
</dbReference>
<evidence type="ECO:0000313" key="3">
    <source>
        <dbReference type="Proteomes" id="UP001153636"/>
    </source>
</evidence>
<gene>
    <name evidence="2" type="ORF">PSYICH_LOCUS7098</name>
</gene>
<protein>
    <recommendedName>
        <fullName evidence="4">CCHC-type domain-containing protein</fullName>
    </recommendedName>
</protein>
<keyword evidence="3" id="KW-1185">Reference proteome</keyword>
<accession>A0A9P0CPH1</accession>
<dbReference type="OrthoDB" id="6777962at2759"/>
<dbReference type="AlphaFoldDB" id="A0A9P0CPH1"/>
<feature type="compositionally biased region" description="Polar residues" evidence="1">
    <location>
        <begin position="140"/>
        <end position="161"/>
    </location>
</feature>
<dbReference type="InterPro" id="IPR036875">
    <property type="entry name" value="Znf_CCHC_sf"/>
</dbReference>
<dbReference type="SUPFAM" id="SSF57756">
    <property type="entry name" value="Retrovirus zinc finger-like domains"/>
    <property type="match status" value="1"/>
</dbReference>
<dbReference type="EMBL" id="OV651814">
    <property type="protein sequence ID" value="CAH1107112.1"/>
    <property type="molecule type" value="Genomic_DNA"/>
</dbReference>
<evidence type="ECO:0008006" key="4">
    <source>
        <dbReference type="Google" id="ProtNLM"/>
    </source>
</evidence>
<dbReference type="GO" id="GO:0008270">
    <property type="term" value="F:zinc ion binding"/>
    <property type="evidence" value="ECO:0007669"/>
    <property type="project" value="InterPro"/>
</dbReference>
<feature type="compositionally biased region" description="Basic and acidic residues" evidence="1">
    <location>
        <begin position="162"/>
        <end position="175"/>
    </location>
</feature>
<dbReference type="Gene3D" id="4.10.60.10">
    <property type="entry name" value="Zinc finger, CCHC-type"/>
    <property type="match status" value="1"/>
</dbReference>
<name>A0A9P0CPH1_9CUCU</name>
<feature type="compositionally biased region" description="Polar residues" evidence="1">
    <location>
        <begin position="176"/>
        <end position="189"/>
    </location>
</feature>
<sequence length="205" mass="23232">MRGVTKRLGLTKLNAMHVRGMEAESTVDDIKDAVVESTGNWDEENKISELRPLGNDTLAATLTLKTEQGDKIIEDGFLRVGLVKCRVEKRLNVMKCQRCWAHDHYMENCKGPDRSGCCYKCRKKDHNAKECNSVSLTNKSYQQNVPNDTGGDQSGVFTETGNTDKKETKIVDKKQSMPSKIQRSNSLSETPKKETRHINRRQHPH</sequence>
<feature type="region of interest" description="Disordered" evidence="1">
    <location>
        <begin position="140"/>
        <end position="205"/>
    </location>
</feature>
<dbReference type="Proteomes" id="UP001153636">
    <property type="component" value="Chromosome 2"/>
</dbReference>
<organism evidence="2 3">
    <name type="scientific">Psylliodes chrysocephalus</name>
    <dbReference type="NCBI Taxonomy" id="3402493"/>
    <lineage>
        <taxon>Eukaryota</taxon>
        <taxon>Metazoa</taxon>
        <taxon>Ecdysozoa</taxon>
        <taxon>Arthropoda</taxon>
        <taxon>Hexapoda</taxon>
        <taxon>Insecta</taxon>
        <taxon>Pterygota</taxon>
        <taxon>Neoptera</taxon>
        <taxon>Endopterygota</taxon>
        <taxon>Coleoptera</taxon>
        <taxon>Polyphaga</taxon>
        <taxon>Cucujiformia</taxon>
        <taxon>Chrysomeloidea</taxon>
        <taxon>Chrysomelidae</taxon>
        <taxon>Galerucinae</taxon>
        <taxon>Alticini</taxon>
        <taxon>Psylliodes</taxon>
    </lineage>
</organism>
<reference evidence="2" key="1">
    <citation type="submission" date="2022-01" db="EMBL/GenBank/DDBJ databases">
        <authorList>
            <person name="King R."/>
        </authorList>
    </citation>
    <scope>NUCLEOTIDE SEQUENCE</scope>
</reference>
<evidence type="ECO:0000313" key="2">
    <source>
        <dbReference type="EMBL" id="CAH1107112.1"/>
    </source>
</evidence>